<evidence type="ECO:0000256" key="1">
    <source>
        <dbReference type="SAM" id="MobiDB-lite"/>
    </source>
</evidence>
<dbReference type="Proteomes" id="UP000254866">
    <property type="component" value="Unassembled WGS sequence"/>
</dbReference>
<gene>
    <name evidence="4" type="ORF">BP5553_10093</name>
</gene>
<evidence type="ECO:0000259" key="3">
    <source>
        <dbReference type="Pfam" id="PF24802"/>
    </source>
</evidence>
<evidence type="ECO:0000256" key="2">
    <source>
        <dbReference type="SAM" id="Phobius"/>
    </source>
</evidence>
<evidence type="ECO:0000313" key="4">
    <source>
        <dbReference type="EMBL" id="RDL30748.1"/>
    </source>
</evidence>
<keyword evidence="2" id="KW-0812">Transmembrane</keyword>
<feature type="transmembrane region" description="Helical" evidence="2">
    <location>
        <begin position="207"/>
        <end position="228"/>
    </location>
</feature>
<sequence>MRNEDGVTVGSTTSSFAISMTESAFMAIAFYNVIELHFNLFFTFKRWKGLYFWAVLTTMWGVAINGLGVVLETFVLSDDSLPHVMPIVTALLVGWVMMVTGQSVVLYSRIHLVASNQRLVRGVLCMIIFTVVTLHIPVSIVVYVMKASPGGVIAKIYDVYEPVQLTIFTAQEVIISGIYIYSTIEILRPILQQFGGQRAKNTFQRLIYINLFIIMLDITLISLQYAGYDELQHFYKTLVYSLKLKLEFVILNQLVEVTKRNRINGPDTTIPSGSATKYMGRFGDSTTKRTAEGSDNGYSVFVGSNNIALEDADSARILKTTRTVVEHKESPTSDYATKERKVTEARLSQSSSQVQLAEGGFE</sequence>
<organism evidence="4 5">
    <name type="scientific">Venustampulla echinocandica</name>
    <dbReference type="NCBI Taxonomy" id="2656787"/>
    <lineage>
        <taxon>Eukaryota</taxon>
        <taxon>Fungi</taxon>
        <taxon>Dikarya</taxon>
        <taxon>Ascomycota</taxon>
        <taxon>Pezizomycotina</taxon>
        <taxon>Leotiomycetes</taxon>
        <taxon>Helotiales</taxon>
        <taxon>Pleuroascaceae</taxon>
        <taxon>Venustampulla</taxon>
    </lineage>
</organism>
<keyword evidence="2" id="KW-0472">Membrane</keyword>
<dbReference type="EMBL" id="NPIC01000014">
    <property type="protein sequence ID" value="RDL30748.1"/>
    <property type="molecule type" value="Genomic_DNA"/>
</dbReference>
<feature type="transmembrane region" description="Helical" evidence="2">
    <location>
        <begin position="50"/>
        <end position="71"/>
    </location>
</feature>
<feature type="compositionally biased region" description="Basic and acidic residues" evidence="1">
    <location>
        <begin position="328"/>
        <end position="344"/>
    </location>
</feature>
<dbReference type="GeneID" id="43602942"/>
<dbReference type="PANTHER" id="PTHR37013:SF4">
    <property type="entry name" value="INTEGRAL MEMBRANE PROTEIN"/>
    <property type="match status" value="1"/>
</dbReference>
<dbReference type="AlphaFoldDB" id="A0A370TAA9"/>
<feature type="region of interest" description="Disordered" evidence="1">
    <location>
        <begin position="328"/>
        <end position="362"/>
    </location>
</feature>
<feature type="domain" description="DUF7703" evidence="3">
    <location>
        <begin position="11"/>
        <end position="261"/>
    </location>
</feature>
<dbReference type="PANTHER" id="PTHR37013">
    <property type="entry name" value="INTEGRAL MEMBRANE PROTEIN (AFU_ORTHOLOGUE AFUA_1G05950)-RELATED"/>
    <property type="match status" value="1"/>
</dbReference>
<keyword evidence="5" id="KW-1185">Reference proteome</keyword>
<accession>A0A370TAA9</accession>
<feature type="transmembrane region" description="Helical" evidence="2">
    <location>
        <begin position="16"/>
        <end position="38"/>
    </location>
</feature>
<feature type="transmembrane region" description="Helical" evidence="2">
    <location>
        <begin position="165"/>
        <end position="187"/>
    </location>
</feature>
<protein>
    <recommendedName>
        <fullName evidence="3">DUF7703 domain-containing protein</fullName>
    </recommendedName>
</protein>
<name>A0A370TAA9_9HELO</name>
<reference evidence="4 5" key="1">
    <citation type="journal article" date="2018" name="IMA Fungus">
        <title>IMA Genome-F 9: Draft genome sequence of Annulohypoxylon stygium, Aspergillus mulundensis, Berkeleyomyces basicola (syn. Thielaviopsis basicola), Ceratocystis smalleyi, two Cercospora beticola strains, Coleophoma cylindrospora, Fusarium fracticaudum, Phialophora cf. hyalina, and Morchella septimelata.</title>
        <authorList>
            <person name="Wingfield B.D."/>
            <person name="Bills G.F."/>
            <person name="Dong Y."/>
            <person name="Huang W."/>
            <person name="Nel W.J."/>
            <person name="Swalarsk-Parry B.S."/>
            <person name="Vaghefi N."/>
            <person name="Wilken P.M."/>
            <person name="An Z."/>
            <person name="de Beer Z.W."/>
            <person name="De Vos L."/>
            <person name="Chen L."/>
            <person name="Duong T.A."/>
            <person name="Gao Y."/>
            <person name="Hammerbacher A."/>
            <person name="Kikkert J.R."/>
            <person name="Li Y."/>
            <person name="Li H."/>
            <person name="Li K."/>
            <person name="Li Q."/>
            <person name="Liu X."/>
            <person name="Ma X."/>
            <person name="Naidoo K."/>
            <person name="Pethybridge S.J."/>
            <person name="Sun J."/>
            <person name="Steenkamp E.T."/>
            <person name="van der Nest M.A."/>
            <person name="van Wyk S."/>
            <person name="Wingfield M.J."/>
            <person name="Xiong C."/>
            <person name="Yue Q."/>
            <person name="Zhang X."/>
        </authorList>
    </citation>
    <scope>NUCLEOTIDE SEQUENCE [LARGE SCALE GENOMIC DNA]</scope>
    <source>
        <strain evidence="4 5">BP 5553</strain>
    </source>
</reference>
<dbReference type="InterPro" id="IPR056120">
    <property type="entry name" value="DUF7703"/>
</dbReference>
<dbReference type="RefSeq" id="XP_031865124.1">
    <property type="nucleotide sequence ID" value="XM_032018716.1"/>
</dbReference>
<feature type="compositionally biased region" description="Polar residues" evidence="1">
    <location>
        <begin position="346"/>
        <end position="355"/>
    </location>
</feature>
<dbReference type="OrthoDB" id="405906at2759"/>
<comment type="caution">
    <text evidence="4">The sequence shown here is derived from an EMBL/GenBank/DDBJ whole genome shotgun (WGS) entry which is preliminary data.</text>
</comment>
<feature type="transmembrane region" description="Helical" evidence="2">
    <location>
        <begin position="119"/>
        <end position="145"/>
    </location>
</feature>
<keyword evidence="2" id="KW-1133">Transmembrane helix</keyword>
<dbReference type="Pfam" id="PF24802">
    <property type="entry name" value="DUF7703"/>
    <property type="match status" value="1"/>
</dbReference>
<evidence type="ECO:0000313" key="5">
    <source>
        <dbReference type="Proteomes" id="UP000254866"/>
    </source>
</evidence>
<feature type="transmembrane region" description="Helical" evidence="2">
    <location>
        <begin position="83"/>
        <end position="107"/>
    </location>
</feature>
<proteinExistence type="predicted"/>